<accession>A0ABU3D9C8</accession>
<name>A0ABU3D9C8_9FLAO</name>
<organism evidence="1 2">
    <name type="scientific">Autumnicola musiva</name>
    <dbReference type="NCBI Taxonomy" id="3075589"/>
    <lineage>
        <taxon>Bacteria</taxon>
        <taxon>Pseudomonadati</taxon>
        <taxon>Bacteroidota</taxon>
        <taxon>Flavobacteriia</taxon>
        <taxon>Flavobacteriales</taxon>
        <taxon>Flavobacteriaceae</taxon>
        <taxon>Autumnicola</taxon>
    </lineage>
</organism>
<gene>
    <name evidence="1" type="ORF">RM539_16290</name>
</gene>
<proteinExistence type="predicted"/>
<reference evidence="1 2" key="1">
    <citation type="submission" date="2023-09" db="EMBL/GenBank/DDBJ databases">
        <authorList>
            <person name="Rey-Velasco X."/>
        </authorList>
    </citation>
    <scope>NUCLEOTIDE SEQUENCE [LARGE SCALE GENOMIC DNA]</scope>
    <source>
        <strain evidence="1 2">F117</strain>
    </source>
</reference>
<comment type="caution">
    <text evidence="1">The sequence shown here is derived from an EMBL/GenBank/DDBJ whole genome shotgun (WGS) entry which is preliminary data.</text>
</comment>
<sequence length="130" mass="15274">MSPSQENTSNSAIYKKATDILRLSRRISQYLVQDLSNLQKNGKEDPHIYFCGDIVQQSVSLAPEILKAESKTFSEERHPHIASLERMVNLLYKNCERLELSNSNGREFLQLLKIELRKFRKLQRHWMLKL</sequence>
<protein>
    <recommendedName>
        <fullName evidence="3">Four helix bundle protein</fullName>
    </recommendedName>
</protein>
<evidence type="ECO:0000313" key="2">
    <source>
        <dbReference type="Proteomes" id="UP001262582"/>
    </source>
</evidence>
<dbReference type="Proteomes" id="UP001262582">
    <property type="component" value="Unassembled WGS sequence"/>
</dbReference>
<evidence type="ECO:0000313" key="1">
    <source>
        <dbReference type="EMBL" id="MDT0678143.1"/>
    </source>
</evidence>
<evidence type="ECO:0008006" key="3">
    <source>
        <dbReference type="Google" id="ProtNLM"/>
    </source>
</evidence>
<dbReference type="RefSeq" id="WP_311504480.1">
    <property type="nucleotide sequence ID" value="NZ_JAVRHK010000016.1"/>
</dbReference>
<keyword evidence="2" id="KW-1185">Reference proteome</keyword>
<dbReference type="EMBL" id="JAVRHK010000016">
    <property type="protein sequence ID" value="MDT0678143.1"/>
    <property type="molecule type" value="Genomic_DNA"/>
</dbReference>